<gene>
    <name evidence="10" type="ORF">BCF53_101356</name>
</gene>
<dbReference type="PROSITE" id="PS51330">
    <property type="entry name" value="DHFR_2"/>
    <property type="match status" value="1"/>
</dbReference>
<reference evidence="10 11" key="1">
    <citation type="submission" date="2019-03" db="EMBL/GenBank/DDBJ databases">
        <title>Genomic Encyclopedia of Archaeal and Bacterial Type Strains, Phase II (KMG-II): from individual species to whole genera.</title>
        <authorList>
            <person name="Goeker M."/>
        </authorList>
    </citation>
    <scope>NUCLEOTIDE SEQUENCE [LARGE SCALE GENOMIC DNA]</scope>
    <source>
        <strain evidence="10 11">DSM 15388</strain>
    </source>
</reference>
<protein>
    <recommendedName>
        <fullName evidence="3 8">Dihydrofolate reductase</fullName>
        <ecNumber evidence="3 8">1.5.1.3</ecNumber>
    </recommendedName>
</protein>
<dbReference type="InterPro" id="IPR001796">
    <property type="entry name" value="DHFR_dom"/>
</dbReference>
<keyword evidence="6 8" id="KW-0560">Oxidoreductase</keyword>
<proteinExistence type="inferred from homology"/>
<dbReference type="EC" id="1.5.1.3" evidence="3 8"/>
<dbReference type="Gene3D" id="3.40.430.10">
    <property type="entry name" value="Dihydrofolate Reductase, subunit A"/>
    <property type="match status" value="1"/>
</dbReference>
<feature type="domain" description="DHFR" evidence="9">
    <location>
        <begin position="2"/>
        <end position="166"/>
    </location>
</feature>
<dbReference type="InterPro" id="IPR012259">
    <property type="entry name" value="DHFR"/>
</dbReference>
<evidence type="ECO:0000256" key="1">
    <source>
        <dbReference type="ARBA" id="ARBA00004903"/>
    </source>
</evidence>
<dbReference type="GO" id="GO:0004146">
    <property type="term" value="F:dihydrofolate reductase activity"/>
    <property type="evidence" value="ECO:0007669"/>
    <property type="project" value="UniProtKB-EC"/>
</dbReference>
<dbReference type="FunFam" id="3.40.430.10:FF:000001">
    <property type="entry name" value="Dihydrofolate reductase"/>
    <property type="match status" value="1"/>
</dbReference>
<dbReference type="Proteomes" id="UP000295793">
    <property type="component" value="Unassembled WGS sequence"/>
</dbReference>
<dbReference type="GO" id="GO:0005829">
    <property type="term" value="C:cytosol"/>
    <property type="evidence" value="ECO:0007669"/>
    <property type="project" value="TreeGrafter"/>
</dbReference>
<comment type="caution">
    <text evidence="10">The sequence shown here is derived from an EMBL/GenBank/DDBJ whole genome shotgun (WGS) entry which is preliminary data.</text>
</comment>
<dbReference type="GO" id="GO:0046655">
    <property type="term" value="P:folic acid metabolic process"/>
    <property type="evidence" value="ECO:0007669"/>
    <property type="project" value="TreeGrafter"/>
</dbReference>
<dbReference type="PRINTS" id="PR00070">
    <property type="entry name" value="DHFR"/>
</dbReference>
<dbReference type="CDD" id="cd00209">
    <property type="entry name" value="DHFR"/>
    <property type="match status" value="1"/>
</dbReference>
<dbReference type="OrthoDB" id="9804315at2"/>
<accession>A0A4V2UKE2</accession>
<evidence type="ECO:0000313" key="10">
    <source>
        <dbReference type="EMBL" id="TCS44013.1"/>
    </source>
</evidence>
<dbReference type="RefSeq" id="WP_132699263.1">
    <property type="nucleotide sequence ID" value="NZ_SLZR01000001.1"/>
</dbReference>
<dbReference type="InterPro" id="IPR024072">
    <property type="entry name" value="DHFR-like_dom_sf"/>
</dbReference>
<evidence type="ECO:0000256" key="3">
    <source>
        <dbReference type="ARBA" id="ARBA00012856"/>
    </source>
</evidence>
<dbReference type="UniPathway" id="UPA00077">
    <property type="reaction ID" value="UER00158"/>
</dbReference>
<dbReference type="EMBL" id="SLZR01000001">
    <property type="protein sequence ID" value="TCS44013.1"/>
    <property type="molecule type" value="Genomic_DNA"/>
</dbReference>
<evidence type="ECO:0000256" key="4">
    <source>
        <dbReference type="ARBA" id="ARBA00022563"/>
    </source>
</evidence>
<dbReference type="GO" id="GO:0070401">
    <property type="term" value="F:NADP+ binding"/>
    <property type="evidence" value="ECO:0007669"/>
    <property type="project" value="UniProtKB-ARBA"/>
</dbReference>
<name>A0A4V2UKE2_9GAMM</name>
<comment type="similarity">
    <text evidence="2 8">Belongs to the dihydrofolate reductase family.</text>
</comment>
<evidence type="ECO:0000259" key="9">
    <source>
        <dbReference type="PROSITE" id="PS51330"/>
    </source>
</evidence>
<dbReference type="AlphaFoldDB" id="A0A4V2UKE2"/>
<sequence>MRISLIWAMAENRTIGRNNKLPWHLPNDLKYFKQLTTGKAVIMGRKTYESIGKPLPNRTNIVITRDESYRAEGVHVVTSLDQAIELAEASSLVNASDEVIVMGGAEIYKLCLPRADRLYITFVHAEVAGDAFFPEFDLSQFTEIGREAFSADDSNPYNYSFAVFDKK</sequence>
<keyword evidence="4 8" id="KW-0554">One-carbon metabolism</keyword>
<comment type="catalytic activity">
    <reaction evidence="8">
        <text>(6S)-5,6,7,8-tetrahydrofolate + NADP(+) = 7,8-dihydrofolate + NADPH + H(+)</text>
        <dbReference type="Rhea" id="RHEA:15009"/>
        <dbReference type="ChEBI" id="CHEBI:15378"/>
        <dbReference type="ChEBI" id="CHEBI:57451"/>
        <dbReference type="ChEBI" id="CHEBI:57453"/>
        <dbReference type="ChEBI" id="CHEBI:57783"/>
        <dbReference type="ChEBI" id="CHEBI:58349"/>
        <dbReference type="EC" id="1.5.1.3"/>
    </reaction>
</comment>
<evidence type="ECO:0000313" key="11">
    <source>
        <dbReference type="Proteomes" id="UP000295793"/>
    </source>
</evidence>
<organism evidence="10 11">
    <name type="scientific">Reinekea marinisedimentorum</name>
    <dbReference type="NCBI Taxonomy" id="230495"/>
    <lineage>
        <taxon>Bacteria</taxon>
        <taxon>Pseudomonadati</taxon>
        <taxon>Pseudomonadota</taxon>
        <taxon>Gammaproteobacteria</taxon>
        <taxon>Oceanospirillales</taxon>
        <taxon>Saccharospirillaceae</taxon>
        <taxon>Reinekea</taxon>
    </lineage>
</organism>
<comment type="pathway">
    <text evidence="1 8">Cofactor biosynthesis; tetrahydrofolate biosynthesis; 5,6,7,8-tetrahydrofolate from 7,8-dihydrofolate: step 1/1.</text>
</comment>
<evidence type="ECO:0000256" key="2">
    <source>
        <dbReference type="ARBA" id="ARBA00009539"/>
    </source>
</evidence>
<dbReference type="PANTHER" id="PTHR48069:SF3">
    <property type="entry name" value="DIHYDROFOLATE REDUCTASE"/>
    <property type="match status" value="1"/>
</dbReference>
<comment type="function">
    <text evidence="7 8">Key enzyme in folate metabolism. Catalyzes an essential reaction for de novo glycine and purine synthesis, and for DNA precursor synthesis.</text>
</comment>
<evidence type="ECO:0000256" key="6">
    <source>
        <dbReference type="ARBA" id="ARBA00023002"/>
    </source>
</evidence>
<dbReference type="GO" id="GO:0006730">
    <property type="term" value="P:one-carbon metabolic process"/>
    <property type="evidence" value="ECO:0007669"/>
    <property type="project" value="UniProtKB-KW"/>
</dbReference>
<dbReference type="PIRSF" id="PIRSF000194">
    <property type="entry name" value="DHFR"/>
    <property type="match status" value="1"/>
</dbReference>
<keyword evidence="5 8" id="KW-0521">NADP</keyword>
<evidence type="ECO:0000256" key="5">
    <source>
        <dbReference type="ARBA" id="ARBA00022857"/>
    </source>
</evidence>
<evidence type="ECO:0000256" key="8">
    <source>
        <dbReference type="PIRNR" id="PIRNR000194"/>
    </source>
</evidence>
<keyword evidence="11" id="KW-1185">Reference proteome</keyword>
<dbReference type="SUPFAM" id="SSF53597">
    <property type="entry name" value="Dihydrofolate reductase-like"/>
    <property type="match status" value="1"/>
</dbReference>
<dbReference type="Pfam" id="PF00186">
    <property type="entry name" value="DHFR_1"/>
    <property type="match status" value="1"/>
</dbReference>
<dbReference type="GO" id="GO:0046452">
    <property type="term" value="P:dihydrofolate metabolic process"/>
    <property type="evidence" value="ECO:0007669"/>
    <property type="project" value="TreeGrafter"/>
</dbReference>
<dbReference type="PANTHER" id="PTHR48069">
    <property type="entry name" value="DIHYDROFOLATE REDUCTASE"/>
    <property type="match status" value="1"/>
</dbReference>
<evidence type="ECO:0000256" key="7">
    <source>
        <dbReference type="ARBA" id="ARBA00025067"/>
    </source>
</evidence>
<dbReference type="GO" id="GO:0046654">
    <property type="term" value="P:tetrahydrofolate biosynthetic process"/>
    <property type="evidence" value="ECO:0007669"/>
    <property type="project" value="UniProtKB-UniPathway"/>
</dbReference>